<dbReference type="PRINTS" id="PR00108">
    <property type="entry name" value="THYMDSNTHASE"/>
</dbReference>
<keyword evidence="2 4" id="KW-0489">Methyltransferase</keyword>
<evidence type="ECO:0000256" key="2">
    <source>
        <dbReference type="ARBA" id="ARBA00022603"/>
    </source>
</evidence>
<comment type="caution">
    <text evidence="4">Lacks conserved residue(s) required for the propagation of feature annotation.</text>
</comment>
<organism evidence="6">
    <name type="scientific">Pseudomonas sp. Hg7Tf</name>
    <dbReference type="NCBI Taxonomy" id="3236988"/>
    <lineage>
        <taxon>Bacteria</taxon>
        <taxon>Pseudomonadati</taxon>
        <taxon>Pseudomonadota</taxon>
        <taxon>Gammaproteobacteria</taxon>
        <taxon>Pseudomonadales</taxon>
        <taxon>Pseudomonadaceae</taxon>
        <taxon>Pseudomonas</taxon>
    </lineage>
</organism>
<feature type="binding site" description="in other chain" evidence="4">
    <location>
        <position position="225"/>
    </location>
    <ligand>
        <name>dUMP</name>
        <dbReference type="ChEBI" id="CHEBI:246422"/>
        <note>ligand shared between dimeric partners</note>
    </ligand>
</feature>
<keyword evidence="3 4" id="KW-0808">Transferase</keyword>
<keyword evidence="4" id="KW-0963">Cytoplasm</keyword>
<feature type="binding site" description="in other chain" evidence="4">
    <location>
        <begin position="255"/>
        <end position="257"/>
    </location>
    <ligand>
        <name>dUMP</name>
        <dbReference type="ChEBI" id="CHEBI:246422"/>
        <note>ligand shared between dimeric partners</note>
    </ligand>
</feature>
<feature type="active site" description="Nucleophile" evidence="4">
    <location>
        <position position="192"/>
    </location>
</feature>
<sequence length="323" mass="36463">MKQYLDLVRDVIENGTLQGNRTGIRTISLPGASLRFDLQKGFPAITTRKLAFKSAVGEMVGFLRGVKNAGEFRELGCKVWDQNANENAQWLANPFRQGHDDLGEIYGVQWRQWPAYKRIPLSNPAAIELAQSQGFQQIAASEEDGEAFVVLYKAIDQIRQCIDTIHNDPGSRRILFHGWNCAQLDEMALPPCHLLYQFHPNVETKEISLTLYIRSNDLGLGTPFNLTEGAALLSLVGRLTGYTPRWFTYFIGDAHVYENHLDMLNEQLKREPLAAPTLVISDRVPEYAKTGVYEPEWLEKVEPSDFSLEGYEHHAPMTAPMAV</sequence>
<dbReference type="GO" id="GO:0032259">
    <property type="term" value="P:methylation"/>
    <property type="evidence" value="ECO:0007669"/>
    <property type="project" value="UniProtKB-KW"/>
</dbReference>
<evidence type="ECO:0000256" key="3">
    <source>
        <dbReference type="ARBA" id="ARBA00022679"/>
    </source>
</evidence>
<dbReference type="GO" id="GO:0006231">
    <property type="term" value="P:dTMP biosynthetic process"/>
    <property type="evidence" value="ECO:0007669"/>
    <property type="project" value="UniProtKB-UniRule"/>
</dbReference>
<dbReference type="InterPro" id="IPR036926">
    <property type="entry name" value="Thymidate_synth/dCMP_Mease_sf"/>
</dbReference>
<dbReference type="Pfam" id="PF00303">
    <property type="entry name" value="Thymidylat_synt"/>
    <property type="match status" value="1"/>
</dbReference>
<comment type="catalytic activity">
    <reaction evidence="4">
        <text>dUMP + (6R)-5,10-methylene-5,6,7,8-tetrahydrofolate = 7,8-dihydrofolate + dTMP</text>
        <dbReference type="Rhea" id="RHEA:12104"/>
        <dbReference type="ChEBI" id="CHEBI:15636"/>
        <dbReference type="ChEBI" id="CHEBI:57451"/>
        <dbReference type="ChEBI" id="CHEBI:63528"/>
        <dbReference type="ChEBI" id="CHEBI:246422"/>
        <dbReference type="EC" id="2.1.1.45"/>
    </reaction>
</comment>
<keyword evidence="4" id="KW-0545">Nucleotide biosynthesis</keyword>
<reference evidence="6" key="1">
    <citation type="submission" date="2024-07" db="EMBL/GenBank/DDBJ databases">
        <title>Identification and characteristics of a novel species of coltsfoot's symbiotic bacteria.</title>
        <authorList>
            <person name="Juszczyk A."/>
            <person name="Jasielczuk I."/>
            <person name="Gurgul A."/>
            <person name="Rogala M."/>
            <person name="Kowalczyk A."/>
            <person name="Szmatola T."/>
            <person name="Kosecka-Strojek M."/>
            <person name="Arent Z."/>
            <person name="Latowski D."/>
        </authorList>
    </citation>
    <scope>NUCLEOTIDE SEQUENCE</scope>
    <source>
        <strain evidence="6">Hg7Tf</strain>
    </source>
</reference>
<dbReference type="InterPro" id="IPR045097">
    <property type="entry name" value="Thymidate_synth/dCMP_Mease"/>
</dbReference>
<dbReference type="NCBIfam" id="NF010393">
    <property type="entry name" value="PRK13821.1"/>
    <property type="match status" value="1"/>
</dbReference>
<comment type="subcellular location">
    <subcellularLocation>
        <location evidence="4">Cytoplasm</location>
    </subcellularLocation>
</comment>
<dbReference type="InterPro" id="IPR000398">
    <property type="entry name" value="Thymidylate_synthase"/>
</dbReference>
<comment type="pathway">
    <text evidence="4">Pyrimidine metabolism; dTTP biosynthesis.</text>
</comment>
<protein>
    <recommendedName>
        <fullName evidence="1 4">Thymidylate synthase</fullName>
        <shortName evidence="4">TS</shortName>
        <shortName evidence="4">TSase</shortName>
        <ecNumber evidence="1 4">2.1.1.45</ecNumber>
    </recommendedName>
</protein>
<dbReference type="InterPro" id="IPR023451">
    <property type="entry name" value="Thymidate_synth/dCMP_Mease_dom"/>
</dbReference>
<evidence type="ECO:0000259" key="5">
    <source>
        <dbReference type="Pfam" id="PF00303"/>
    </source>
</evidence>
<comment type="function">
    <text evidence="4">Catalyzes the reductive methylation of 2'-deoxyuridine-5'-monophosphate (dUMP) to 2'-deoxythymidine-5'-monophosphate (dTMP) while utilizing 5,10-methylenetetrahydrofolate (mTHF) as the methyl donor and reductant in the reaction, yielding dihydrofolate (DHF) as a by-product. This enzymatic reaction provides an intracellular de novo source of dTMP, an essential precursor for DNA biosynthesis.</text>
</comment>
<dbReference type="RefSeq" id="WP_101293100.1">
    <property type="nucleotide sequence ID" value="NZ_CP162607.1"/>
</dbReference>
<feature type="domain" description="Thymidylate synthase/dCMP hydroxymethylase" evidence="5">
    <location>
        <begin position="2"/>
        <end position="323"/>
    </location>
</feature>
<dbReference type="NCBIfam" id="TIGR03284">
    <property type="entry name" value="thym_sym"/>
    <property type="match status" value="1"/>
</dbReference>
<evidence type="ECO:0000313" key="6">
    <source>
        <dbReference type="EMBL" id="XDK36557.1"/>
    </source>
</evidence>
<dbReference type="PANTHER" id="PTHR11548:SF1">
    <property type="entry name" value="THYMIDYLATE SYNTHASE 1"/>
    <property type="match status" value="1"/>
</dbReference>
<dbReference type="HAMAP" id="MF_00008">
    <property type="entry name" value="Thymidy_synth_bact"/>
    <property type="match status" value="1"/>
</dbReference>
<dbReference type="EMBL" id="CP162607">
    <property type="protein sequence ID" value="XDK36557.1"/>
    <property type="molecule type" value="Genomic_DNA"/>
</dbReference>
<gene>
    <name evidence="4" type="primary">thyA</name>
    <name evidence="6" type="ORF">AB4Y39_23100</name>
</gene>
<dbReference type="Gene3D" id="3.30.572.10">
    <property type="entry name" value="Thymidylate synthase/dCMP hydroxymethylase domain"/>
    <property type="match status" value="1"/>
</dbReference>
<dbReference type="GO" id="GO:0004799">
    <property type="term" value="F:thymidylate synthase activity"/>
    <property type="evidence" value="ECO:0007669"/>
    <property type="project" value="UniProtKB-UniRule"/>
</dbReference>
<feature type="binding site" description="in other chain" evidence="4">
    <location>
        <position position="21"/>
    </location>
    <ligand>
        <name>dUMP</name>
        <dbReference type="ChEBI" id="CHEBI:246422"/>
        <note>ligand shared between dimeric partners</note>
    </ligand>
</feature>
<comment type="similarity">
    <text evidence="4">Belongs to the thymidylate synthase family. Bacterial-type ThyA subfamily.</text>
</comment>
<proteinExistence type="inferred from homology"/>
<evidence type="ECO:0000256" key="4">
    <source>
        <dbReference type="HAMAP-Rule" id="MF_00008"/>
    </source>
</evidence>
<dbReference type="EC" id="2.1.1.45" evidence="1 4"/>
<feature type="binding site" evidence="4">
    <location>
        <begin position="172"/>
        <end position="173"/>
    </location>
    <ligand>
        <name>dUMP</name>
        <dbReference type="ChEBI" id="CHEBI:246422"/>
        <note>ligand shared between dimeric partners</note>
    </ligand>
</feature>
<feature type="binding site" evidence="4">
    <location>
        <position position="322"/>
    </location>
    <ligand>
        <name>(6R)-5,10-methylene-5,6,7,8-tetrahydrofolate</name>
        <dbReference type="ChEBI" id="CHEBI:15636"/>
    </ligand>
</feature>
<dbReference type="GO" id="GO:0005829">
    <property type="term" value="C:cytosol"/>
    <property type="evidence" value="ECO:0007669"/>
    <property type="project" value="TreeGrafter"/>
</dbReference>
<name>A0AB39HX02_9PSED</name>
<dbReference type="PANTHER" id="PTHR11548">
    <property type="entry name" value="THYMIDYLATE SYNTHASE 1"/>
    <property type="match status" value="1"/>
</dbReference>
<dbReference type="AlphaFoldDB" id="A0AB39HX02"/>
<dbReference type="SUPFAM" id="SSF55831">
    <property type="entry name" value="Thymidylate synthase/dCMP hydroxymethylase"/>
    <property type="match status" value="1"/>
</dbReference>
<feature type="binding site" evidence="4">
    <location>
        <position position="217"/>
    </location>
    <ligand>
        <name>(6R)-5,10-methylene-5,6,7,8-tetrahydrofolate</name>
        <dbReference type="ChEBI" id="CHEBI:15636"/>
    </ligand>
</feature>
<dbReference type="GO" id="GO:0006235">
    <property type="term" value="P:dTTP biosynthetic process"/>
    <property type="evidence" value="ECO:0007669"/>
    <property type="project" value="UniProtKB-UniRule"/>
</dbReference>
<dbReference type="CDD" id="cd00351">
    <property type="entry name" value="TS_Pyrimidine_HMase"/>
    <property type="match status" value="1"/>
</dbReference>
<feature type="binding site" description="in other chain" evidence="4">
    <location>
        <begin position="214"/>
        <end position="217"/>
    </location>
    <ligand>
        <name>dUMP</name>
        <dbReference type="ChEBI" id="CHEBI:246422"/>
        <note>ligand shared between dimeric partners</note>
    </ligand>
</feature>
<comment type="subunit">
    <text evidence="4">Homodimer.</text>
</comment>
<evidence type="ECO:0000256" key="1">
    <source>
        <dbReference type="ARBA" id="ARBA00011947"/>
    </source>
</evidence>
<accession>A0AB39HX02</accession>